<dbReference type="Gene3D" id="3.50.50.60">
    <property type="entry name" value="FAD/NAD(P)-binding domain"/>
    <property type="match status" value="2"/>
</dbReference>
<dbReference type="GO" id="GO:0016651">
    <property type="term" value="F:oxidoreductase activity, acting on NAD(P)H"/>
    <property type="evidence" value="ECO:0007669"/>
    <property type="project" value="TreeGrafter"/>
</dbReference>
<evidence type="ECO:0000256" key="2">
    <source>
        <dbReference type="ARBA" id="ARBA00022630"/>
    </source>
</evidence>
<evidence type="ECO:0000256" key="3">
    <source>
        <dbReference type="ARBA" id="ARBA00022827"/>
    </source>
</evidence>
<dbReference type="AlphaFoldDB" id="A0A6G4WGE9"/>
<evidence type="ECO:0000259" key="5">
    <source>
        <dbReference type="Pfam" id="PF07992"/>
    </source>
</evidence>
<dbReference type="Gene3D" id="3.30.390.30">
    <property type="match status" value="1"/>
</dbReference>
<dbReference type="InterPro" id="IPR023753">
    <property type="entry name" value="FAD/NAD-binding_dom"/>
</dbReference>
<evidence type="ECO:0000256" key="4">
    <source>
        <dbReference type="ARBA" id="ARBA00023002"/>
    </source>
</evidence>
<keyword evidence="3" id="KW-0274">FAD</keyword>
<evidence type="ECO:0000256" key="1">
    <source>
        <dbReference type="ARBA" id="ARBA00001974"/>
    </source>
</evidence>
<name>A0A6G4WGE9_9HYPH</name>
<dbReference type="PRINTS" id="PR00411">
    <property type="entry name" value="PNDRDTASEI"/>
</dbReference>
<feature type="domain" description="Reductase C-terminal" evidence="6">
    <location>
        <begin position="317"/>
        <end position="400"/>
    </location>
</feature>
<dbReference type="InterPro" id="IPR036188">
    <property type="entry name" value="FAD/NAD-bd_sf"/>
</dbReference>
<reference evidence="7 8" key="1">
    <citation type="submission" date="2020-02" db="EMBL/GenBank/DDBJ databases">
        <title>Genome sequence of strain CCNWXJ40-4.</title>
        <authorList>
            <person name="Gao J."/>
            <person name="Sun J."/>
        </authorList>
    </citation>
    <scope>NUCLEOTIDE SEQUENCE [LARGE SCALE GENOMIC DNA]</scope>
    <source>
        <strain evidence="7 8">CCNWXJ 40-4</strain>
    </source>
</reference>
<feature type="domain" description="FAD/NAD(P)-binding" evidence="5">
    <location>
        <begin position="4"/>
        <end position="295"/>
    </location>
</feature>
<dbReference type="PRINTS" id="PR00368">
    <property type="entry name" value="FADPNR"/>
</dbReference>
<dbReference type="GO" id="GO:0005737">
    <property type="term" value="C:cytoplasm"/>
    <property type="evidence" value="ECO:0007669"/>
    <property type="project" value="TreeGrafter"/>
</dbReference>
<protein>
    <submittedName>
        <fullName evidence="7">FAD-dependent oxidoreductase</fullName>
    </submittedName>
</protein>
<gene>
    <name evidence="7" type="ORF">G6N73_22440</name>
</gene>
<dbReference type="InterPro" id="IPR050446">
    <property type="entry name" value="FAD-oxidoreductase/Apoptosis"/>
</dbReference>
<proteinExistence type="predicted"/>
<dbReference type="InterPro" id="IPR028202">
    <property type="entry name" value="Reductase_C"/>
</dbReference>
<sequence length="411" mass="44112">MSGIVIVGAGQAGASLAAKARMLGYSSSITLIGEEAIPPYQRPPLSKGYLLRDMDLERLFLRAPSFWKQQDVDLKLGAPVTAIDRTGKSVRSDGISIPYDQLVLATGSCPRSLPKKIGGELKSVYTIRTVADVNAMAAEFHPGRKLLIVGGGYIGLEAAAVGAKLGLDVTLIEMSPRILQRVAAFETSNFFRRLHIQNGVRILENTGLDRLTGDGRVSGAVLSDGTELTVDFVIVGIGISPRTLLAEEAGLTVENGIMTDAHGRTSDPSIWSAGECASFPAGGGQIRLECVGHAIDHAELVACNILGASSRYEPKPWFWSDQYDVKLQIAGLNTGYDRVVERWGEDRSGSIWYYRQSRLLALDAVNDPRAYLIGKRIIEAGQTIAPQFVSDPSTDIKALLSAATSVEPSVT</sequence>
<comment type="cofactor">
    <cofactor evidence="1">
        <name>FAD</name>
        <dbReference type="ChEBI" id="CHEBI:57692"/>
    </cofactor>
</comment>
<dbReference type="Pfam" id="PF07992">
    <property type="entry name" value="Pyr_redox_2"/>
    <property type="match status" value="1"/>
</dbReference>
<evidence type="ECO:0000313" key="8">
    <source>
        <dbReference type="Proteomes" id="UP001642900"/>
    </source>
</evidence>
<dbReference type="PANTHER" id="PTHR43557:SF2">
    <property type="entry name" value="RIESKE DOMAIN-CONTAINING PROTEIN-RELATED"/>
    <property type="match status" value="1"/>
</dbReference>
<evidence type="ECO:0000259" key="6">
    <source>
        <dbReference type="Pfam" id="PF14759"/>
    </source>
</evidence>
<accession>A0A6G4WGE9</accession>
<keyword evidence="4" id="KW-0560">Oxidoreductase</keyword>
<dbReference type="PANTHER" id="PTHR43557">
    <property type="entry name" value="APOPTOSIS-INDUCING FACTOR 1"/>
    <property type="match status" value="1"/>
</dbReference>
<organism evidence="7 8">
    <name type="scientific">Allomesorhizobium camelthorni</name>
    <dbReference type="NCBI Taxonomy" id="475069"/>
    <lineage>
        <taxon>Bacteria</taxon>
        <taxon>Pseudomonadati</taxon>
        <taxon>Pseudomonadota</taxon>
        <taxon>Alphaproteobacteria</taxon>
        <taxon>Hyphomicrobiales</taxon>
        <taxon>Phyllobacteriaceae</taxon>
        <taxon>Allomesorhizobium</taxon>
    </lineage>
</organism>
<keyword evidence="2" id="KW-0285">Flavoprotein</keyword>
<dbReference type="Proteomes" id="UP001642900">
    <property type="component" value="Unassembled WGS sequence"/>
</dbReference>
<keyword evidence="8" id="KW-1185">Reference proteome</keyword>
<evidence type="ECO:0000313" key="7">
    <source>
        <dbReference type="EMBL" id="NGO53885.1"/>
    </source>
</evidence>
<dbReference type="EMBL" id="JAAKZF010000039">
    <property type="protein sequence ID" value="NGO53885.1"/>
    <property type="molecule type" value="Genomic_DNA"/>
</dbReference>
<dbReference type="SUPFAM" id="SSF51905">
    <property type="entry name" value="FAD/NAD(P)-binding domain"/>
    <property type="match status" value="2"/>
</dbReference>
<dbReference type="Pfam" id="PF14759">
    <property type="entry name" value="Reductase_C"/>
    <property type="match status" value="1"/>
</dbReference>
<comment type="caution">
    <text evidence="7">The sequence shown here is derived from an EMBL/GenBank/DDBJ whole genome shotgun (WGS) entry which is preliminary data.</text>
</comment>
<dbReference type="InterPro" id="IPR016156">
    <property type="entry name" value="FAD/NAD-linked_Rdtase_dimer_sf"/>
</dbReference>
<dbReference type="RefSeq" id="WP_165031684.1">
    <property type="nucleotide sequence ID" value="NZ_JAAKZF010000039.1"/>
</dbReference>
<dbReference type="SUPFAM" id="SSF55424">
    <property type="entry name" value="FAD/NAD-linked reductases, dimerisation (C-terminal) domain"/>
    <property type="match status" value="1"/>
</dbReference>